<dbReference type="InterPro" id="IPR038732">
    <property type="entry name" value="HpyO/CreE_NAD-binding"/>
</dbReference>
<dbReference type="SUPFAM" id="SSF51905">
    <property type="entry name" value="FAD/NAD(P)-binding domain"/>
    <property type="match status" value="1"/>
</dbReference>
<sequence length="575" mass="63329">MNAPLAMSIANAEASAKSSRASSFKIAIVGCGPRGLYCLQSLSEQLRQLPRSPRVVIDIFEPTEFPGAGNVYAPCQPHYLKMNFAAKHINAWAGVSEDDAERCNLVRWFNREHPVPLDPNDFIPRAVVGAYLRECFQSVHAELRTLADVTLHRCKVTQIQGRDTCWRLHTDRFNGEYDELVLTVGHEGWRSSEPMSKPTPLKFPPAFPIRENLGRHAVPPRTTVAIRGFGLTWIDATLALTMGRGGIFDESGENWRYLPSGEEPRRIVPFSRSGRPMLAKPNESLFPQPVALDAIWSRGCESIDALPSPIAGCDLRSALWRIIARAAASAVNHFGGRGFVTPAEVQSWFAVWCRGAMQPEASLAAMRQSYRVATGRAAPDVPWALGAAWRNLYPALVRRISYGGLAAEQWPTFRRVATEMERIAFGPPADNVGRMLALVDAGVVDLRFLTAEPRPSDSSQSSVCTLANDRENVTIDHCIDAVLPSPYQLHRSGPLHGLLDADIIQRLHGSEGILVDRLGRPIDGKGRPTLGLAIIGRATEGCVLGNDTLSRSLHDQPQRWAADVATRIQVLQENR</sequence>
<evidence type="ECO:0000313" key="2">
    <source>
        <dbReference type="EMBL" id="QDV68651.1"/>
    </source>
</evidence>
<name>A0A518JSX9_9BACT</name>
<dbReference type="Pfam" id="PF13454">
    <property type="entry name" value="NAD_binding_9"/>
    <property type="match status" value="1"/>
</dbReference>
<dbReference type="InterPro" id="IPR036188">
    <property type="entry name" value="FAD/NAD-bd_sf"/>
</dbReference>
<dbReference type="KEGG" id="rcf:Poly24_23630"/>
<feature type="domain" description="FAD-dependent urate hydroxylase HpyO/Asp monooxygenase CreE-like FAD/NAD(P)-binding" evidence="1">
    <location>
        <begin position="27"/>
        <end position="186"/>
    </location>
</feature>
<dbReference type="EMBL" id="CP036348">
    <property type="protein sequence ID" value="QDV68651.1"/>
    <property type="molecule type" value="Genomic_DNA"/>
</dbReference>
<evidence type="ECO:0000313" key="3">
    <source>
        <dbReference type="Proteomes" id="UP000315082"/>
    </source>
</evidence>
<proteinExistence type="predicted"/>
<dbReference type="InterPro" id="IPR052189">
    <property type="entry name" value="L-asp_N-monooxygenase_NS-form"/>
</dbReference>
<protein>
    <recommendedName>
        <fullName evidence="1">FAD-dependent urate hydroxylase HpyO/Asp monooxygenase CreE-like FAD/NAD(P)-binding domain-containing protein</fullName>
    </recommendedName>
</protein>
<dbReference type="Proteomes" id="UP000315082">
    <property type="component" value="Chromosome"/>
</dbReference>
<accession>A0A518JSX9</accession>
<reference evidence="2 3" key="1">
    <citation type="submission" date="2019-02" db="EMBL/GenBank/DDBJ databases">
        <title>Deep-cultivation of Planctomycetes and their phenomic and genomic characterization uncovers novel biology.</title>
        <authorList>
            <person name="Wiegand S."/>
            <person name="Jogler M."/>
            <person name="Boedeker C."/>
            <person name="Pinto D."/>
            <person name="Vollmers J."/>
            <person name="Rivas-Marin E."/>
            <person name="Kohn T."/>
            <person name="Peeters S.H."/>
            <person name="Heuer A."/>
            <person name="Rast P."/>
            <person name="Oberbeckmann S."/>
            <person name="Bunk B."/>
            <person name="Jeske O."/>
            <person name="Meyerdierks A."/>
            <person name="Storesund J.E."/>
            <person name="Kallscheuer N."/>
            <person name="Luecker S."/>
            <person name="Lage O.M."/>
            <person name="Pohl T."/>
            <person name="Merkel B.J."/>
            <person name="Hornburger P."/>
            <person name="Mueller R.-W."/>
            <person name="Bruemmer F."/>
            <person name="Labrenz M."/>
            <person name="Spormann A.M."/>
            <person name="Op den Camp H."/>
            <person name="Overmann J."/>
            <person name="Amann R."/>
            <person name="Jetten M.S.M."/>
            <person name="Mascher T."/>
            <person name="Medema M.H."/>
            <person name="Devos D.P."/>
            <person name="Kaster A.-K."/>
            <person name="Ovreas L."/>
            <person name="Rohde M."/>
            <person name="Galperin M.Y."/>
            <person name="Jogler C."/>
        </authorList>
    </citation>
    <scope>NUCLEOTIDE SEQUENCE [LARGE SCALE GENOMIC DNA]</scope>
    <source>
        <strain evidence="2 3">Poly24</strain>
    </source>
</reference>
<dbReference type="AlphaFoldDB" id="A0A518JSX9"/>
<dbReference type="PANTHER" id="PTHR40254">
    <property type="entry name" value="BLR0577 PROTEIN"/>
    <property type="match status" value="1"/>
</dbReference>
<gene>
    <name evidence="2" type="ORF">Poly24_23630</name>
</gene>
<dbReference type="RefSeq" id="WP_231753582.1">
    <property type="nucleotide sequence ID" value="NZ_CP036348.1"/>
</dbReference>
<keyword evidence="3" id="KW-1185">Reference proteome</keyword>
<dbReference type="PANTHER" id="PTHR40254:SF1">
    <property type="entry name" value="BLR0577 PROTEIN"/>
    <property type="match status" value="1"/>
</dbReference>
<organism evidence="2 3">
    <name type="scientific">Rosistilla carotiformis</name>
    <dbReference type="NCBI Taxonomy" id="2528017"/>
    <lineage>
        <taxon>Bacteria</taxon>
        <taxon>Pseudomonadati</taxon>
        <taxon>Planctomycetota</taxon>
        <taxon>Planctomycetia</taxon>
        <taxon>Pirellulales</taxon>
        <taxon>Pirellulaceae</taxon>
        <taxon>Rosistilla</taxon>
    </lineage>
</organism>
<evidence type="ECO:0000259" key="1">
    <source>
        <dbReference type="Pfam" id="PF13454"/>
    </source>
</evidence>